<keyword evidence="4" id="KW-0472">Membrane</keyword>
<dbReference type="GO" id="GO:0035336">
    <property type="term" value="P:long-chain fatty-acyl-CoA metabolic process"/>
    <property type="evidence" value="ECO:0007669"/>
    <property type="project" value="TreeGrafter"/>
</dbReference>
<evidence type="ECO:0000313" key="8">
    <source>
        <dbReference type="Proteomes" id="UP001153636"/>
    </source>
</evidence>
<dbReference type="SUPFAM" id="SSF51735">
    <property type="entry name" value="NAD(P)-binding Rossmann-fold domains"/>
    <property type="match status" value="1"/>
</dbReference>
<dbReference type="CDD" id="cd05236">
    <property type="entry name" value="FAR-N_SDR_e"/>
    <property type="match status" value="1"/>
</dbReference>
<dbReference type="GO" id="GO:0080019">
    <property type="term" value="F:alcohol-forming very long-chain fatty acyl-CoA reductase activity"/>
    <property type="evidence" value="ECO:0007669"/>
    <property type="project" value="InterPro"/>
</dbReference>
<comment type="similarity">
    <text evidence="1 4">Belongs to the fatty acyl-CoA reductase family.</text>
</comment>
<dbReference type="InterPro" id="IPR033640">
    <property type="entry name" value="FAR_C"/>
</dbReference>
<feature type="transmembrane region" description="Helical" evidence="4">
    <location>
        <begin position="481"/>
        <end position="504"/>
    </location>
</feature>
<sequence>MEASKEFSEIQQFFKDKTCLLTGATGFVGKLVLEKILRTLQVKHLYVLCRDKHGISAEDRCAQIFDSVAFGPLKRINPDFFKKVSLIQGDLGKPNLGLSDGDRKLIVREVECIFHCAAASKLDENFLNATNVNVRGTKGLVEIAREIKDLKTIVVLSSAYSNFPLYEIHEQFYEPKITAEKLLKLTENISEEEVKNLEQELLDGWPNAYTFSLSVAEDYLKKEAKSLPLSLIRPSLLLPSAEEPVTGFVDNINGLYGDTVTYALGINRVNYYNSGTLDAVPVDYVVNLIIASGWYAGLQKIRMKRGDAYTALANIYNCISSQEKPITTDEWTGVIHTVLREVPSSKMIQLPTQFNTSCYYNYKFLTLLLHTFMAFLCDTGLKLAGKTPSIMNMYEKVHRTQELFAPYFLKQWYFSNDNTQKLIKRMSFKDRVLFKFDIIELNWQTYFDNYARGIRVYLLKDPMSTLTEGRERQHRKLVSQLVSAAVVVVVLYVISKFLLFRVLFR</sequence>
<evidence type="ECO:0000256" key="2">
    <source>
        <dbReference type="ARBA" id="ARBA00022516"/>
    </source>
</evidence>
<keyword evidence="4" id="KW-1133">Transmembrane helix</keyword>
<evidence type="ECO:0000256" key="1">
    <source>
        <dbReference type="ARBA" id="ARBA00005928"/>
    </source>
</evidence>
<protein>
    <recommendedName>
        <fullName evidence="4">Fatty acyl-CoA reductase</fullName>
        <ecNumber evidence="4">1.2.1.84</ecNumber>
    </recommendedName>
</protein>
<dbReference type="InterPro" id="IPR013120">
    <property type="entry name" value="FAR_NAD-bd"/>
</dbReference>
<evidence type="ECO:0000313" key="7">
    <source>
        <dbReference type="EMBL" id="CAH1110154.1"/>
    </source>
</evidence>
<keyword evidence="3 4" id="KW-0443">Lipid metabolism</keyword>
<dbReference type="CDD" id="cd09071">
    <property type="entry name" value="FAR_C"/>
    <property type="match status" value="1"/>
</dbReference>
<dbReference type="GO" id="GO:0005777">
    <property type="term" value="C:peroxisome"/>
    <property type="evidence" value="ECO:0007669"/>
    <property type="project" value="TreeGrafter"/>
</dbReference>
<dbReference type="EMBL" id="OV651816">
    <property type="protein sequence ID" value="CAH1110154.1"/>
    <property type="molecule type" value="Genomic_DNA"/>
</dbReference>
<keyword evidence="8" id="KW-1185">Reference proteome</keyword>
<dbReference type="OrthoDB" id="429813at2759"/>
<keyword evidence="4" id="KW-0560">Oxidoreductase</keyword>
<dbReference type="InterPro" id="IPR026055">
    <property type="entry name" value="FAR"/>
</dbReference>
<keyword evidence="2 4" id="KW-0444">Lipid biosynthesis</keyword>
<gene>
    <name evidence="7" type="ORF">PSYICH_LOCUS10448</name>
</gene>
<dbReference type="GO" id="GO:0102965">
    <property type="term" value="F:alcohol-forming long-chain fatty acyl-CoA reductase activity"/>
    <property type="evidence" value="ECO:0007669"/>
    <property type="project" value="UniProtKB-EC"/>
</dbReference>
<name>A0A9P0D440_9CUCU</name>
<comment type="catalytic activity">
    <reaction evidence="4">
        <text>a long-chain fatty acyl-CoA + 2 NADPH + 2 H(+) = a long-chain primary fatty alcohol + 2 NADP(+) + CoA</text>
        <dbReference type="Rhea" id="RHEA:52716"/>
        <dbReference type="ChEBI" id="CHEBI:15378"/>
        <dbReference type="ChEBI" id="CHEBI:57287"/>
        <dbReference type="ChEBI" id="CHEBI:57783"/>
        <dbReference type="ChEBI" id="CHEBI:58349"/>
        <dbReference type="ChEBI" id="CHEBI:77396"/>
        <dbReference type="ChEBI" id="CHEBI:83139"/>
        <dbReference type="EC" id="1.2.1.84"/>
    </reaction>
</comment>
<dbReference type="Gene3D" id="3.40.50.720">
    <property type="entry name" value="NAD(P)-binding Rossmann-like Domain"/>
    <property type="match status" value="1"/>
</dbReference>
<dbReference type="Pfam" id="PF07993">
    <property type="entry name" value="NAD_binding_4"/>
    <property type="match status" value="1"/>
</dbReference>
<keyword evidence="4" id="KW-0812">Transmembrane</keyword>
<dbReference type="Pfam" id="PF03015">
    <property type="entry name" value="Sterile"/>
    <property type="match status" value="1"/>
</dbReference>
<proteinExistence type="inferred from homology"/>
<dbReference type="InterPro" id="IPR036291">
    <property type="entry name" value="NAD(P)-bd_dom_sf"/>
</dbReference>
<evidence type="ECO:0000259" key="5">
    <source>
        <dbReference type="Pfam" id="PF03015"/>
    </source>
</evidence>
<evidence type="ECO:0000259" key="6">
    <source>
        <dbReference type="Pfam" id="PF07993"/>
    </source>
</evidence>
<dbReference type="PANTHER" id="PTHR11011:SF60">
    <property type="entry name" value="FATTY ACYL-COA REDUCTASE-RELATED"/>
    <property type="match status" value="1"/>
</dbReference>
<accession>A0A9P0D440</accession>
<reference evidence="7" key="1">
    <citation type="submission" date="2022-01" db="EMBL/GenBank/DDBJ databases">
        <authorList>
            <person name="King R."/>
        </authorList>
    </citation>
    <scope>NUCLEOTIDE SEQUENCE</scope>
</reference>
<dbReference type="PANTHER" id="PTHR11011">
    <property type="entry name" value="MALE STERILITY PROTEIN 2-RELATED"/>
    <property type="match status" value="1"/>
</dbReference>
<dbReference type="AlphaFoldDB" id="A0A9P0D440"/>
<dbReference type="EC" id="1.2.1.84" evidence="4"/>
<feature type="domain" description="Thioester reductase (TE)" evidence="6">
    <location>
        <begin position="21"/>
        <end position="289"/>
    </location>
</feature>
<evidence type="ECO:0000256" key="4">
    <source>
        <dbReference type="RuleBase" id="RU363097"/>
    </source>
</evidence>
<dbReference type="Proteomes" id="UP001153636">
    <property type="component" value="Chromosome 4"/>
</dbReference>
<comment type="function">
    <text evidence="4">Catalyzes the reduction of fatty acyl-CoA to fatty alcohols.</text>
</comment>
<evidence type="ECO:0000256" key="3">
    <source>
        <dbReference type="ARBA" id="ARBA00023098"/>
    </source>
</evidence>
<keyword evidence="4" id="KW-0521">NADP</keyword>
<feature type="domain" description="Fatty acyl-CoA reductase C-terminal" evidence="5">
    <location>
        <begin position="369"/>
        <end position="461"/>
    </location>
</feature>
<organism evidence="7 8">
    <name type="scientific">Psylliodes chrysocephalus</name>
    <dbReference type="NCBI Taxonomy" id="3402493"/>
    <lineage>
        <taxon>Eukaryota</taxon>
        <taxon>Metazoa</taxon>
        <taxon>Ecdysozoa</taxon>
        <taxon>Arthropoda</taxon>
        <taxon>Hexapoda</taxon>
        <taxon>Insecta</taxon>
        <taxon>Pterygota</taxon>
        <taxon>Neoptera</taxon>
        <taxon>Endopterygota</taxon>
        <taxon>Coleoptera</taxon>
        <taxon>Polyphaga</taxon>
        <taxon>Cucujiformia</taxon>
        <taxon>Chrysomeloidea</taxon>
        <taxon>Chrysomelidae</taxon>
        <taxon>Galerucinae</taxon>
        <taxon>Alticini</taxon>
        <taxon>Psylliodes</taxon>
    </lineage>
</organism>